<gene>
    <name evidence="2" type="ORF">SCHPADRAFT_935468</name>
</gene>
<keyword evidence="3" id="KW-1185">Reference proteome</keyword>
<evidence type="ECO:0000313" key="3">
    <source>
        <dbReference type="Proteomes" id="UP000053477"/>
    </source>
</evidence>
<dbReference type="Proteomes" id="UP000053477">
    <property type="component" value="Unassembled WGS sequence"/>
</dbReference>
<protein>
    <recommendedName>
        <fullName evidence="1">Nascent polypeptide-associated complex subunit alpha-like UBA domain-containing protein</fullName>
    </recommendedName>
</protein>
<dbReference type="Gene3D" id="1.10.8.10">
    <property type="entry name" value="DNA helicase RuvA subunit, C-terminal domain"/>
    <property type="match status" value="1"/>
</dbReference>
<reference evidence="2 3" key="1">
    <citation type="submission" date="2015-04" db="EMBL/GenBank/DDBJ databases">
        <title>Complete genome sequence of Schizopora paradoxa KUC8140, a cosmopolitan wood degrader in East Asia.</title>
        <authorList>
            <consortium name="DOE Joint Genome Institute"/>
            <person name="Min B."/>
            <person name="Park H."/>
            <person name="Jang Y."/>
            <person name="Kim J.-J."/>
            <person name="Kim K.H."/>
            <person name="Pangilinan J."/>
            <person name="Lipzen A."/>
            <person name="Riley R."/>
            <person name="Grigoriev I.V."/>
            <person name="Spatafora J.W."/>
            <person name="Choi I.-G."/>
        </authorList>
    </citation>
    <scope>NUCLEOTIDE SEQUENCE [LARGE SCALE GENOMIC DNA]</scope>
    <source>
        <strain evidence="2 3">KUC8140</strain>
    </source>
</reference>
<dbReference type="InParanoid" id="A0A0H2SBP2"/>
<name>A0A0H2SBP2_9AGAM</name>
<proteinExistence type="predicted"/>
<feature type="domain" description="Nascent polypeptide-associated complex subunit alpha-like UBA" evidence="1">
    <location>
        <begin position="51"/>
        <end position="88"/>
    </location>
</feature>
<dbReference type="EMBL" id="KQ085888">
    <property type="protein sequence ID" value="KLO19138.1"/>
    <property type="molecule type" value="Genomic_DNA"/>
</dbReference>
<sequence>MSPANGRPEPEVIATFADGYSYSKGKMEEAFRGELFNKPTAKPAKEVHNMKKEDVNLIVSELEIPYAEAEKALAEAKGNVTEALLALITPRTK</sequence>
<dbReference type="OrthoDB" id="285219at2759"/>
<dbReference type="Pfam" id="PF19026">
    <property type="entry name" value="UBA_HYPK"/>
    <property type="match status" value="1"/>
</dbReference>
<accession>A0A0H2SBP2</accession>
<dbReference type="InterPro" id="IPR044034">
    <property type="entry name" value="NAC-like_UBA"/>
</dbReference>
<organism evidence="2 3">
    <name type="scientific">Schizopora paradoxa</name>
    <dbReference type="NCBI Taxonomy" id="27342"/>
    <lineage>
        <taxon>Eukaryota</taxon>
        <taxon>Fungi</taxon>
        <taxon>Dikarya</taxon>
        <taxon>Basidiomycota</taxon>
        <taxon>Agaricomycotina</taxon>
        <taxon>Agaricomycetes</taxon>
        <taxon>Hymenochaetales</taxon>
        <taxon>Schizoporaceae</taxon>
        <taxon>Schizopora</taxon>
    </lineage>
</organism>
<dbReference type="AlphaFoldDB" id="A0A0H2SBP2"/>
<evidence type="ECO:0000259" key="1">
    <source>
        <dbReference type="Pfam" id="PF19026"/>
    </source>
</evidence>
<dbReference type="STRING" id="27342.A0A0H2SBP2"/>
<evidence type="ECO:0000313" key="2">
    <source>
        <dbReference type="EMBL" id="KLO19138.1"/>
    </source>
</evidence>